<dbReference type="AlphaFoldDB" id="A0A067PFN8"/>
<accession>A0A067PFN8</accession>
<organism evidence="1 2">
    <name type="scientific">Jaapia argillacea MUCL 33604</name>
    <dbReference type="NCBI Taxonomy" id="933084"/>
    <lineage>
        <taxon>Eukaryota</taxon>
        <taxon>Fungi</taxon>
        <taxon>Dikarya</taxon>
        <taxon>Basidiomycota</taxon>
        <taxon>Agaricomycotina</taxon>
        <taxon>Agaricomycetes</taxon>
        <taxon>Agaricomycetidae</taxon>
        <taxon>Jaapiales</taxon>
        <taxon>Jaapiaceae</taxon>
        <taxon>Jaapia</taxon>
    </lineage>
</organism>
<keyword evidence="2" id="KW-1185">Reference proteome</keyword>
<dbReference type="InParanoid" id="A0A067PFN8"/>
<gene>
    <name evidence="1" type="ORF">JAAARDRAFT_421754</name>
</gene>
<sequence length="385" mass="44224">MHPEDSGIPLQREAPRPTLPVELYSHVFAFIYRDPDLCRFALVSRMFYRETIPFLYHTIDLSVQWNRIFSFGLAIKSNPELALHVRVLTLALWSDAPTDLEDLIGEILCRVQNLRTLTMEPSSREFEDFPGLTRGIPFQLHTFHNHCLDLPDTISFLRSQPHITDWTHLFPHCGQRPVFLEGHLPNITTICVEASVLQAFNTARPVKQMFVCYDDDHPEMQDFTPFGLFRETLVTLCWDRSLSSSDVGAPDAMALLVKQMPRLKHLCIIDVNNDRIQAAGTAQLNPFDTLLHSLSLFKNLETFAYSPPISDTTSFWWTVCRDKGFEQVARELFSAQPRLRRITFHDHSQPDVKMEDWVTNGVCYAKGPGGDTASPLTFDSWKELW</sequence>
<reference evidence="2" key="1">
    <citation type="journal article" date="2014" name="Proc. Natl. Acad. Sci. U.S.A.">
        <title>Extensive sampling of basidiomycete genomes demonstrates inadequacy of the white-rot/brown-rot paradigm for wood decay fungi.</title>
        <authorList>
            <person name="Riley R."/>
            <person name="Salamov A.A."/>
            <person name="Brown D.W."/>
            <person name="Nagy L.G."/>
            <person name="Floudas D."/>
            <person name="Held B.W."/>
            <person name="Levasseur A."/>
            <person name="Lombard V."/>
            <person name="Morin E."/>
            <person name="Otillar R."/>
            <person name="Lindquist E.A."/>
            <person name="Sun H."/>
            <person name="LaButti K.M."/>
            <person name="Schmutz J."/>
            <person name="Jabbour D."/>
            <person name="Luo H."/>
            <person name="Baker S.E."/>
            <person name="Pisabarro A.G."/>
            <person name="Walton J.D."/>
            <person name="Blanchette R.A."/>
            <person name="Henrissat B."/>
            <person name="Martin F."/>
            <person name="Cullen D."/>
            <person name="Hibbett D.S."/>
            <person name="Grigoriev I.V."/>
        </authorList>
    </citation>
    <scope>NUCLEOTIDE SEQUENCE [LARGE SCALE GENOMIC DNA]</scope>
    <source>
        <strain evidence="2">MUCL 33604</strain>
    </source>
</reference>
<evidence type="ECO:0000313" key="2">
    <source>
        <dbReference type="Proteomes" id="UP000027265"/>
    </source>
</evidence>
<dbReference type="OrthoDB" id="3188866at2759"/>
<dbReference type="EMBL" id="KL197732">
    <property type="protein sequence ID" value="KDQ53728.1"/>
    <property type="molecule type" value="Genomic_DNA"/>
</dbReference>
<name>A0A067PFN8_9AGAM</name>
<dbReference type="Proteomes" id="UP000027265">
    <property type="component" value="Unassembled WGS sequence"/>
</dbReference>
<evidence type="ECO:0000313" key="1">
    <source>
        <dbReference type="EMBL" id="KDQ53728.1"/>
    </source>
</evidence>
<dbReference type="HOGENOM" id="CLU_062057_0_0_1"/>
<protein>
    <submittedName>
        <fullName evidence="1">Uncharacterized protein</fullName>
    </submittedName>
</protein>
<proteinExistence type="predicted"/>